<accession>A0A0K9P2B4</accession>
<dbReference type="SUPFAM" id="SSF54495">
    <property type="entry name" value="UBC-like"/>
    <property type="match status" value="1"/>
</dbReference>
<dbReference type="GO" id="GO:0005634">
    <property type="term" value="C:nucleus"/>
    <property type="evidence" value="ECO:0000318"/>
    <property type="project" value="GO_Central"/>
</dbReference>
<sequence>MATKESLRPNVIRQLAKELKSLDDTPPEGIKVIVNDEDLTIIFAEIDGPAGTPYENGTFGMKLCLSNDFPNSPPKGYFSTKIFHPNISTSGEICVNALKKDWNPTLGLRHVLVVIRCLLIEPFPESALNEQAGKMLLDDYGEYARLARLYTGIHALKPKNRAPKVCESSSALNVNRTVKPLLLPPSSQLSSFTKTSANVGVTLKDDENTVPTPNQMIGGSKKVVVKKKKKKVGGELEAAAANAAAEKKKIDARKKSLRRL</sequence>
<keyword evidence="10" id="KW-1185">Reference proteome</keyword>
<protein>
    <recommendedName>
        <fullName evidence="1">E2 ubiquitin-conjugating enzyme</fullName>
        <ecNumber evidence="1">2.3.2.23</ecNumber>
    </recommendedName>
</protein>
<dbReference type="OMA" id="LASASSX"/>
<evidence type="ECO:0000256" key="3">
    <source>
        <dbReference type="ARBA" id="ARBA00022741"/>
    </source>
</evidence>
<dbReference type="InterPro" id="IPR000608">
    <property type="entry name" value="UBC"/>
</dbReference>
<keyword evidence="3 7" id="KW-0547">Nucleotide-binding</keyword>
<keyword evidence="5 7" id="KW-0067">ATP-binding</keyword>
<dbReference type="STRING" id="29655.A0A0K9P2B4"/>
<dbReference type="InterPro" id="IPR016135">
    <property type="entry name" value="UBQ-conjugating_enzyme/RWD"/>
</dbReference>
<evidence type="ECO:0000256" key="6">
    <source>
        <dbReference type="PROSITE-ProRule" id="PRU10133"/>
    </source>
</evidence>
<evidence type="ECO:0000313" key="9">
    <source>
        <dbReference type="EMBL" id="KMZ62365.1"/>
    </source>
</evidence>
<evidence type="ECO:0000256" key="7">
    <source>
        <dbReference type="RuleBase" id="RU362109"/>
    </source>
</evidence>
<keyword evidence="4 7" id="KW-0833">Ubl conjugation pathway</keyword>
<dbReference type="GO" id="GO:0000209">
    <property type="term" value="P:protein polyubiquitination"/>
    <property type="evidence" value="ECO:0000318"/>
    <property type="project" value="GO_Central"/>
</dbReference>
<gene>
    <name evidence="9" type="ORF">ZOSMA_46G00390</name>
</gene>
<feature type="domain" description="UBC core" evidence="8">
    <location>
        <begin position="10"/>
        <end position="156"/>
    </location>
</feature>
<reference evidence="10" key="1">
    <citation type="journal article" date="2016" name="Nature">
        <title>The genome of the seagrass Zostera marina reveals angiosperm adaptation to the sea.</title>
        <authorList>
            <person name="Olsen J.L."/>
            <person name="Rouze P."/>
            <person name="Verhelst B."/>
            <person name="Lin Y.-C."/>
            <person name="Bayer T."/>
            <person name="Collen J."/>
            <person name="Dattolo E."/>
            <person name="De Paoli E."/>
            <person name="Dittami S."/>
            <person name="Maumus F."/>
            <person name="Michel G."/>
            <person name="Kersting A."/>
            <person name="Lauritano C."/>
            <person name="Lohaus R."/>
            <person name="Toepel M."/>
            <person name="Tonon T."/>
            <person name="Vanneste K."/>
            <person name="Amirebrahimi M."/>
            <person name="Brakel J."/>
            <person name="Bostroem C."/>
            <person name="Chovatia M."/>
            <person name="Grimwood J."/>
            <person name="Jenkins J.W."/>
            <person name="Jueterbock A."/>
            <person name="Mraz A."/>
            <person name="Stam W.T."/>
            <person name="Tice H."/>
            <person name="Bornberg-Bauer E."/>
            <person name="Green P.J."/>
            <person name="Pearson G.A."/>
            <person name="Procaccini G."/>
            <person name="Duarte C.M."/>
            <person name="Schmutz J."/>
            <person name="Reusch T.B.H."/>
            <person name="Van de Peer Y."/>
        </authorList>
    </citation>
    <scope>NUCLEOTIDE SEQUENCE [LARGE SCALE GENOMIC DNA]</scope>
    <source>
        <strain evidence="10">cv. Finnish</strain>
    </source>
</reference>
<evidence type="ECO:0000256" key="2">
    <source>
        <dbReference type="ARBA" id="ARBA00022679"/>
    </source>
</evidence>
<dbReference type="GO" id="GO:0061631">
    <property type="term" value="F:ubiquitin conjugating enzyme activity"/>
    <property type="evidence" value="ECO:0000318"/>
    <property type="project" value="GO_Central"/>
</dbReference>
<dbReference type="Pfam" id="PF00179">
    <property type="entry name" value="UQ_con"/>
    <property type="match status" value="1"/>
</dbReference>
<dbReference type="EMBL" id="LFYR01001368">
    <property type="protein sequence ID" value="KMZ62365.1"/>
    <property type="molecule type" value="Genomic_DNA"/>
</dbReference>
<dbReference type="PANTHER" id="PTHR24067">
    <property type="entry name" value="UBIQUITIN-CONJUGATING ENZYME E2"/>
    <property type="match status" value="1"/>
</dbReference>
<dbReference type="SMART" id="SM00212">
    <property type="entry name" value="UBCc"/>
    <property type="match status" value="1"/>
</dbReference>
<evidence type="ECO:0000256" key="5">
    <source>
        <dbReference type="ARBA" id="ARBA00022840"/>
    </source>
</evidence>
<dbReference type="FunFam" id="3.10.110.10:FF:000031">
    <property type="entry name" value="Ubiquitin-conjugating enzyme E2 22"/>
    <property type="match status" value="1"/>
</dbReference>
<evidence type="ECO:0000256" key="4">
    <source>
        <dbReference type="ARBA" id="ARBA00022786"/>
    </source>
</evidence>
<evidence type="ECO:0000259" key="8">
    <source>
        <dbReference type="PROSITE" id="PS50127"/>
    </source>
</evidence>
<proteinExistence type="inferred from homology"/>
<dbReference type="PROSITE" id="PS50127">
    <property type="entry name" value="UBC_2"/>
    <property type="match status" value="1"/>
</dbReference>
<dbReference type="InterPro" id="IPR050113">
    <property type="entry name" value="Ub_conjugating_enzyme"/>
</dbReference>
<dbReference type="EC" id="2.3.2.23" evidence="1"/>
<dbReference type="PROSITE" id="PS00183">
    <property type="entry name" value="UBC_1"/>
    <property type="match status" value="1"/>
</dbReference>
<comment type="similarity">
    <text evidence="7">Belongs to the ubiquitin-conjugating enzyme family.</text>
</comment>
<keyword evidence="2" id="KW-0808">Transferase</keyword>
<dbReference type="AlphaFoldDB" id="A0A0K9P2B4"/>
<comment type="caution">
    <text evidence="9">The sequence shown here is derived from an EMBL/GenBank/DDBJ whole genome shotgun (WGS) entry which is preliminary data.</text>
</comment>
<evidence type="ECO:0000256" key="1">
    <source>
        <dbReference type="ARBA" id="ARBA00012486"/>
    </source>
</evidence>
<dbReference type="GO" id="GO:0005524">
    <property type="term" value="F:ATP binding"/>
    <property type="evidence" value="ECO:0007669"/>
    <property type="project" value="UniProtKB-UniRule"/>
</dbReference>
<dbReference type="Gene3D" id="3.10.110.10">
    <property type="entry name" value="Ubiquitin Conjugating Enzyme"/>
    <property type="match status" value="1"/>
</dbReference>
<dbReference type="OrthoDB" id="10069349at2759"/>
<dbReference type="GO" id="GO:0006511">
    <property type="term" value="P:ubiquitin-dependent protein catabolic process"/>
    <property type="evidence" value="ECO:0000318"/>
    <property type="project" value="GO_Central"/>
</dbReference>
<organism evidence="9 10">
    <name type="scientific">Zostera marina</name>
    <name type="common">Eelgrass</name>
    <dbReference type="NCBI Taxonomy" id="29655"/>
    <lineage>
        <taxon>Eukaryota</taxon>
        <taxon>Viridiplantae</taxon>
        <taxon>Streptophyta</taxon>
        <taxon>Embryophyta</taxon>
        <taxon>Tracheophyta</taxon>
        <taxon>Spermatophyta</taxon>
        <taxon>Magnoliopsida</taxon>
        <taxon>Liliopsida</taxon>
        <taxon>Zosteraceae</taxon>
        <taxon>Zostera</taxon>
    </lineage>
</organism>
<dbReference type="CDD" id="cd23804">
    <property type="entry name" value="UBCc_UBE2S"/>
    <property type="match status" value="1"/>
</dbReference>
<feature type="active site" description="Glycyl thioester intermediate" evidence="6">
    <location>
        <position position="94"/>
    </location>
</feature>
<name>A0A0K9P2B4_ZOSMR</name>
<dbReference type="Proteomes" id="UP000036987">
    <property type="component" value="Unassembled WGS sequence"/>
</dbReference>
<dbReference type="InterPro" id="IPR023313">
    <property type="entry name" value="UBQ-conjugating_AS"/>
</dbReference>
<evidence type="ECO:0000313" key="10">
    <source>
        <dbReference type="Proteomes" id="UP000036987"/>
    </source>
</evidence>